<evidence type="ECO:0000313" key="8">
    <source>
        <dbReference type="Proteomes" id="UP000364291"/>
    </source>
</evidence>
<dbReference type="EMBL" id="CABPSX010000012">
    <property type="protein sequence ID" value="VVG73718.1"/>
    <property type="molecule type" value="Genomic_DNA"/>
</dbReference>
<sequence>MAETIAARICRVLTGEIIDGRLPPGQKLEEVALAERFKASRTPIREALRELNARGLIELTPHKGGVVASISVDDLSDMLEAMCELDALCCRLSAQRMSAMQKKQLEMIHIQSKQCMDAGDEAGYLALNREFHQLLSAGTQNKTLMALIDSHRDRLAPFRAAQSDVEERFSVSFDEHERVVEAVLAADAEAAYNAMRSHTARLSIHVLERLQHSRKLG</sequence>
<dbReference type="Pfam" id="PF00392">
    <property type="entry name" value="GntR"/>
    <property type="match status" value="1"/>
</dbReference>
<dbReference type="PRINTS" id="PR00035">
    <property type="entry name" value="HTHGNTR"/>
</dbReference>
<dbReference type="KEGG" id="papi:SG18_20615"/>
<dbReference type="SMART" id="SM00895">
    <property type="entry name" value="FCD"/>
    <property type="match status" value="1"/>
</dbReference>
<dbReference type="EMBL" id="RWHX01000002">
    <property type="protein sequence ID" value="RSK86383.1"/>
    <property type="molecule type" value="Genomic_DNA"/>
</dbReference>
<dbReference type="Gene3D" id="1.10.10.10">
    <property type="entry name" value="Winged helix-like DNA-binding domain superfamily/Winged helix DNA-binding domain"/>
    <property type="match status" value="1"/>
</dbReference>
<evidence type="ECO:0000256" key="1">
    <source>
        <dbReference type="ARBA" id="ARBA00023015"/>
    </source>
</evidence>
<dbReference type="InterPro" id="IPR036390">
    <property type="entry name" value="WH_DNA-bd_sf"/>
</dbReference>
<evidence type="ECO:0000256" key="3">
    <source>
        <dbReference type="ARBA" id="ARBA00023163"/>
    </source>
</evidence>
<dbReference type="InterPro" id="IPR011711">
    <property type="entry name" value="GntR_C"/>
</dbReference>
<dbReference type="SUPFAM" id="SSF46785">
    <property type="entry name" value="Winged helix' DNA-binding domain"/>
    <property type="match status" value="1"/>
</dbReference>
<evidence type="ECO:0000313" key="7">
    <source>
        <dbReference type="Proteomes" id="UP000270216"/>
    </source>
</evidence>
<dbReference type="SMART" id="SM00345">
    <property type="entry name" value="HTH_GNTR"/>
    <property type="match status" value="1"/>
</dbReference>
<dbReference type="PANTHER" id="PTHR43537">
    <property type="entry name" value="TRANSCRIPTIONAL REGULATOR, GNTR FAMILY"/>
    <property type="match status" value="1"/>
</dbReference>
<dbReference type="Gene3D" id="1.20.120.530">
    <property type="entry name" value="GntR ligand-binding domain-like"/>
    <property type="match status" value="1"/>
</dbReference>
<reference evidence="5 7" key="1">
    <citation type="submission" date="2018-12" db="EMBL/GenBank/DDBJ databases">
        <title>Whole genome sequence of a Pandoraea apista isolate from a patient with cystic fibrosis.</title>
        <authorList>
            <person name="Kenna D.T."/>
            <person name="Turton J.F."/>
        </authorList>
    </citation>
    <scope>NUCLEOTIDE SEQUENCE [LARGE SCALE GENOMIC DNA]</scope>
    <source>
        <strain evidence="5 7">Pa13324</strain>
    </source>
</reference>
<dbReference type="RefSeq" id="WP_042116026.1">
    <property type="nucleotide sequence ID" value="NZ_CABPSX010000012.1"/>
</dbReference>
<feature type="domain" description="HTH gntR-type" evidence="4">
    <location>
        <begin position="3"/>
        <end position="70"/>
    </location>
</feature>
<dbReference type="GO" id="GO:0003677">
    <property type="term" value="F:DNA binding"/>
    <property type="evidence" value="ECO:0007669"/>
    <property type="project" value="UniProtKB-KW"/>
</dbReference>
<dbReference type="SUPFAM" id="SSF48008">
    <property type="entry name" value="GntR ligand-binding domain-like"/>
    <property type="match status" value="1"/>
</dbReference>
<evidence type="ECO:0000313" key="6">
    <source>
        <dbReference type="EMBL" id="VVG73718.1"/>
    </source>
</evidence>
<evidence type="ECO:0000256" key="2">
    <source>
        <dbReference type="ARBA" id="ARBA00023125"/>
    </source>
</evidence>
<dbReference type="Proteomes" id="UP000270216">
    <property type="component" value="Unassembled WGS sequence"/>
</dbReference>
<keyword evidence="3" id="KW-0804">Transcription</keyword>
<keyword evidence="1" id="KW-0805">Transcription regulation</keyword>
<dbReference type="GO" id="GO:0003700">
    <property type="term" value="F:DNA-binding transcription factor activity"/>
    <property type="evidence" value="ECO:0007669"/>
    <property type="project" value="InterPro"/>
</dbReference>
<keyword evidence="7" id="KW-1185">Reference proteome</keyword>
<dbReference type="Proteomes" id="UP000364291">
    <property type="component" value="Unassembled WGS sequence"/>
</dbReference>
<dbReference type="STRING" id="93218.XM39_20800"/>
<evidence type="ECO:0000259" key="4">
    <source>
        <dbReference type="PROSITE" id="PS50949"/>
    </source>
</evidence>
<dbReference type="InterPro" id="IPR036388">
    <property type="entry name" value="WH-like_DNA-bd_sf"/>
</dbReference>
<dbReference type="PROSITE" id="PS50949">
    <property type="entry name" value="HTH_GNTR"/>
    <property type="match status" value="1"/>
</dbReference>
<reference evidence="6 8" key="2">
    <citation type="submission" date="2019-08" db="EMBL/GenBank/DDBJ databases">
        <authorList>
            <person name="Peeters C."/>
        </authorList>
    </citation>
    <scope>NUCLEOTIDE SEQUENCE [LARGE SCALE GENOMIC DNA]</scope>
    <source>
        <strain evidence="6 8">LMG 18089</strain>
    </source>
</reference>
<proteinExistence type="predicted"/>
<dbReference type="GeneID" id="47014889"/>
<accession>A0A0B5FJT0</accession>
<keyword evidence="2" id="KW-0238">DNA-binding</keyword>
<gene>
    <name evidence="5" type="ORF">EJE83_02000</name>
    <name evidence="6" type="ORF">PAP18089_04727</name>
</gene>
<evidence type="ECO:0000313" key="5">
    <source>
        <dbReference type="EMBL" id="RSK86383.1"/>
    </source>
</evidence>
<dbReference type="InterPro" id="IPR008920">
    <property type="entry name" value="TF_FadR/GntR_C"/>
</dbReference>
<dbReference type="AlphaFoldDB" id="A0A0B5FJT0"/>
<organism evidence="6 8">
    <name type="scientific">Pandoraea apista</name>
    <dbReference type="NCBI Taxonomy" id="93218"/>
    <lineage>
        <taxon>Bacteria</taxon>
        <taxon>Pseudomonadati</taxon>
        <taxon>Pseudomonadota</taxon>
        <taxon>Betaproteobacteria</taxon>
        <taxon>Burkholderiales</taxon>
        <taxon>Burkholderiaceae</taxon>
        <taxon>Pandoraea</taxon>
    </lineage>
</organism>
<dbReference type="PANTHER" id="PTHR43537:SF49">
    <property type="entry name" value="TRANSCRIPTIONAL REGULATORY PROTEIN"/>
    <property type="match status" value="1"/>
</dbReference>
<protein>
    <submittedName>
        <fullName evidence="6">GntR family transcriptional regulator</fullName>
    </submittedName>
</protein>
<dbReference type="CDD" id="cd07377">
    <property type="entry name" value="WHTH_GntR"/>
    <property type="match status" value="1"/>
</dbReference>
<dbReference type="Pfam" id="PF07729">
    <property type="entry name" value="FCD"/>
    <property type="match status" value="1"/>
</dbReference>
<name>A0A0B5FJT0_9BURK</name>
<dbReference type="InterPro" id="IPR000524">
    <property type="entry name" value="Tscrpt_reg_HTH_GntR"/>
</dbReference>
<dbReference type="OrthoDB" id="5343379at2"/>